<dbReference type="InterPro" id="IPR002423">
    <property type="entry name" value="Cpn60/GroEL/TCP-1"/>
</dbReference>
<gene>
    <name evidence="8" type="ORF">Cfor_10953</name>
</gene>
<evidence type="ECO:0000256" key="7">
    <source>
        <dbReference type="RuleBase" id="RU004187"/>
    </source>
</evidence>
<dbReference type="InParanoid" id="A0A6L2Q070"/>
<dbReference type="PRINTS" id="PR00304">
    <property type="entry name" value="TCOMPLEXTCP1"/>
</dbReference>
<dbReference type="GO" id="GO:0051082">
    <property type="term" value="F:unfolded protein binding"/>
    <property type="evidence" value="ECO:0007669"/>
    <property type="project" value="InterPro"/>
</dbReference>
<dbReference type="Pfam" id="PF00118">
    <property type="entry name" value="Cpn60_TCP1"/>
    <property type="match status" value="1"/>
</dbReference>
<comment type="subcellular location">
    <subcellularLocation>
        <location evidence="1">Cytoplasm</location>
    </subcellularLocation>
</comment>
<dbReference type="GO" id="GO:0005737">
    <property type="term" value="C:cytoplasm"/>
    <property type="evidence" value="ECO:0007669"/>
    <property type="project" value="UniProtKB-SubCell"/>
</dbReference>
<keyword evidence="6 7" id="KW-0143">Chaperone</keyword>
<keyword evidence="4 7" id="KW-0547">Nucleotide-binding</keyword>
<evidence type="ECO:0000256" key="6">
    <source>
        <dbReference type="ARBA" id="ARBA00023186"/>
    </source>
</evidence>
<dbReference type="Gene3D" id="3.50.7.10">
    <property type="entry name" value="GroEL"/>
    <property type="match status" value="1"/>
</dbReference>
<dbReference type="GO" id="GO:0016887">
    <property type="term" value="F:ATP hydrolysis activity"/>
    <property type="evidence" value="ECO:0007669"/>
    <property type="project" value="InterPro"/>
</dbReference>
<dbReference type="PROSITE" id="PS00995">
    <property type="entry name" value="TCP1_3"/>
    <property type="match status" value="1"/>
</dbReference>
<evidence type="ECO:0000256" key="4">
    <source>
        <dbReference type="ARBA" id="ARBA00022741"/>
    </source>
</evidence>
<evidence type="ECO:0000256" key="1">
    <source>
        <dbReference type="ARBA" id="ARBA00004496"/>
    </source>
</evidence>
<evidence type="ECO:0000256" key="2">
    <source>
        <dbReference type="ARBA" id="ARBA00008020"/>
    </source>
</evidence>
<keyword evidence="9" id="KW-1185">Reference proteome</keyword>
<dbReference type="InterPro" id="IPR002194">
    <property type="entry name" value="Chaperonin_TCP-1_CS"/>
</dbReference>
<dbReference type="GO" id="GO:0140662">
    <property type="term" value="F:ATP-dependent protein folding chaperone"/>
    <property type="evidence" value="ECO:0007669"/>
    <property type="project" value="InterPro"/>
</dbReference>
<dbReference type="FunFam" id="3.30.260.10:FF:000017">
    <property type="entry name" value="T-complex protein 1 subunit zeta"/>
    <property type="match status" value="1"/>
</dbReference>
<accession>A0A6L2Q070</accession>
<dbReference type="AlphaFoldDB" id="A0A6L2Q070"/>
<dbReference type="SUPFAM" id="SSF54849">
    <property type="entry name" value="GroEL-intermediate domain like"/>
    <property type="match status" value="1"/>
</dbReference>
<evidence type="ECO:0008006" key="10">
    <source>
        <dbReference type="Google" id="ProtNLM"/>
    </source>
</evidence>
<comment type="similarity">
    <text evidence="2 7">Belongs to the TCP-1 chaperonin family.</text>
</comment>
<evidence type="ECO:0000256" key="5">
    <source>
        <dbReference type="ARBA" id="ARBA00022840"/>
    </source>
</evidence>
<dbReference type="CDD" id="cd03342">
    <property type="entry name" value="TCP1_zeta"/>
    <property type="match status" value="1"/>
</dbReference>
<protein>
    <recommendedName>
        <fullName evidence="10">T-complex protein 1 subunit zeta</fullName>
    </recommendedName>
</protein>
<dbReference type="OrthoDB" id="10052040at2759"/>
<name>A0A6L2Q070_COPFO</name>
<evidence type="ECO:0000313" key="8">
    <source>
        <dbReference type="EMBL" id="GFG37260.1"/>
    </source>
</evidence>
<dbReference type="FunFam" id="1.10.560.10:FF:000038">
    <property type="entry name" value="Chaperonin containing TCP1 subunit 6B"/>
    <property type="match status" value="1"/>
</dbReference>
<dbReference type="Gene3D" id="1.10.560.10">
    <property type="entry name" value="GroEL-like equatorial domain"/>
    <property type="match status" value="1"/>
</dbReference>
<dbReference type="PANTHER" id="PTHR11353">
    <property type="entry name" value="CHAPERONIN"/>
    <property type="match status" value="1"/>
</dbReference>
<dbReference type="FunFam" id="3.50.7.10:FF:000004">
    <property type="entry name" value="T-complex protein 1 subunit zeta"/>
    <property type="match status" value="1"/>
</dbReference>
<dbReference type="InterPro" id="IPR027413">
    <property type="entry name" value="GROEL-like_equatorial_sf"/>
</dbReference>
<evidence type="ECO:0000256" key="3">
    <source>
        <dbReference type="ARBA" id="ARBA00022490"/>
    </source>
</evidence>
<dbReference type="NCBIfam" id="TIGR02347">
    <property type="entry name" value="chap_CCT_zeta"/>
    <property type="match status" value="1"/>
</dbReference>
<dbReference type="Proteomes" id="UP000502823">
    <property type="component" value="Unassembled WGS sequence"/>
</dbReference>
<dbReference type="GO" id="GO:0005524">
    <property type="term" value="F:ATP binding"/>
    <property type="evidence" value="ECO:0007669"/>
    <property type="project" value="UniProtKB-KW"/>
</dbReference>
<dbReference type="InterPro" id="IPR027409">
    <property type="entry name" value="GroEL-like_apical_dom_sf"/>
</dbReference>
<dbReference type="Gene3D" id="3.30.260.10">
    <property type="entry name" value="TCP-1-like chaperonin intermediate domain"/>
    <property type="match status" value="1"/>
</dbReference>
<dbReference type="SUPFAM" id="SSF52029">
    <property type="entry name" value="GroEL apical domain-like"/>
    <property type="match status" value="1"/>
</dbReference>
<dbReference type="InterPro" id="IPR017998">
    <property type="entry name" value="Chaperone_TCP-1"/>
</dbReference>
<dbReference type="InterPro" id="IPR027410">
    <property type="entry name" value="TCP-1-like_intermed_sf"/>
</dbReference>
<evidence type="ECO:0000313" key="9">
    <source>
        <dbReference type="Proteomes" id="UP000502823"/>
    </source>
</evidence>
<dbReference type="EMBL" id="BLKM01000687">
    <property type="protein sequence ID" value="GFG37260.1"/>
    <property type="molecule type" value="Genomic_DNA"/>
</dbReference>
<organism evidence="8 9">
    <name type="scientific">Coptotermes formosanus</name>
    <name type="common">Formosan subterranean termite</name>
    <dbReference type="NCBI Taxonomy" id="36987"/>
    <lineage>
        <taxon>Eukaryota</taxon>
        <taxon>Metazoa</taxon>
        <taxon>Ecdysozoa</taxon>
        <taxon>Arthropoda</taxon>
        <taxon>Hexapoda</taxon>
        <taxon>Insecta</taxon>
        <taxon>Pterygota</taxon>
        <taxon>Neoptera</taxon>
        <taxon>Polyneoptera</taxon>
        <taxon>Dictyoptera</taxon>
        <taxon>Blattodea</taxon>
        <taxon>Blattoidea</taxon>
        <taxon>Termitoidae</taxon>
        <taxon>Rhinotermitidae</taxon>
        <taxon>Coptotermes</taxon>
    </lineage>
</organism>
<keyword evidence="5 7" id="KW-0067">ATP-binding</keyword>
<dbReference type="FunCoup" id="A0A6L2Q070">
    <property type="interactions" value="1351"/>
</dbReference>
<keyword evidence="3" id="KW-0963">Cytoplasm</keyword>
<reference evidence="9" key="1">
    <citation type="submission" date="2020-01" db="EMBL/GenBank/DDBJ databases">
        <title>Draft genome sequence of the Termite Coptotermes fromosanus.</title>
        <authorList>
            <person name="Itakura S."/>
            <person name="Yosikawa Y."/>
            <person name="Umezawa K."/>
        </authorList>
    </citation>
    <scope>NUCLEOTIDE SEQUENCE [LARGE SCALE GENOMIC DNA]</scope>
</reference>
<dbReference type="SUPFAM" id="SSF48592">
    <property type="entry name" value="GroEL equatorial domain-like"/>
    <property type="match status" value="1"/>
</dbReference>
<sequence length="476" mass="53136">MFVSGVIDVPETFVRKERDVQYVAWAFVCSVKLLWQIQHPTASLIARASTAQDDMTGDGTTSTVLVIGELLKQADLYISEGLHPRIIAEGFDKARVKTLEVLEKLKIKIEPTRESLLDVARTSLRTKIDPLLADVLADICVDAVLAVRQGDKPVDLHMVEIMEMQHKTSIETRLVRGLVLDHGSRHPDMPKRVENAYILTCNVSMEYEKSEVNAGFFYKSAEEREKLVSAERDFIEKRVQKVIDLKKKLCDNTDKRFIVINQKGIDPMSLDMLAKEGIMALRRAKRRNMERLALACGGSAMNSVDDLTEELLGFAGLVYEHVLGENKFTFVEECKFPQSVTILIKGPNKHTLTQTKDAIRDGLRAIKNAIDDGCLIPGAGAFEIAANQELLRYKNEVKGKTRLGVQAYAEALLVIPKTLAVNSGFDVQDTIVKLQEEAQLLNEPVGLDVNSGEALRPADAGIYDNYIVKKQIINSW</sequence>
<comment type="caution">
    <text evidence="8">The sequence shown here is derived from an EMBL/GenBank/DDBJ whole genome shotgun (WGS) entry which is preliminary data.</text>
</comment>
<proteinExistence type="inferred from homology"/>
<dbReference type="InterPro" id="IPR012722">
    <property type="entry name" value="Chap_CCT_zeta"/>
</dbReference>